<dbReference type="InterPro" id="IPR050832">
    <property type="entry name" value="Bact_Acetyltransf"/>
</dbReference>
<dbReference type="CDD" id="cd04301">
    <property type="entry name" value="NAT_SF"/>
    <property type="match status" value="1"/>
</dbReference>
<evidence type="ECO:0000256" key="1">
    <source>
        <dbReference type="ARBA" id="ARBA00022679"/>
    </source>
</evidence>
<feature type="domain" description="N-acetyltransferase" evidence="3">
    <location>
        <begin position="3"/>
        <end position="160"/>
    </location>
</feature>
<keyword evidence="5" id="KW-1185">Reference proteome</keyword>
<dbReference type="InterPro" id="IPR016181">
    <property type="entry name" value="Acyl_CoA_acyltransferase"/>
</dbReference>
<keyword evidence="1 4" id="KW-0808">Transferase</keyword>
<dbReference type="PROSITE" id="PS51186">
    <property type="entry name" value="GNAT"/>
    <property type="match status" value="1"/>
</dbReference>
<protein>
    <submittedName>
        <fullName evidence="4">GNAT family N-acetyltransferase</fullName>
    </submittedName>
</protein>
<dbReference type="SUPFAM" id="SSF55729">
    <property type="entry name" value="Acyl-CoA N-acyltransferases (Nat)"/>
    <property type="match status" value="1"/>
</dbReference>
<dbReference type="AlphaFoldDB" id="A0A1V0B0R2"/>
<dbReference type="InterPro" id="IPR000182">
    <property type="entry name" value="GNAT_dom"/>
</dbReference>
<organism evidence="4 5">
    <name type="scientific">Halopseudomonas phragmitis</name>
    <dbReference type="NCBI Taxonomy" id="1931241"/>
    <lineage>
        <taxon>Bacteria</taxon>
        <taxon>Pseudomonadati</taxon>
        <taxon>Pseudomonadota</taxon>
        <taxon>Gammaproteobacteria</taxon>
        <taxon>Pseudomonadales</taxon>
        <taxon>Pseudomonadaceae</taxon>
        <taxon>Halopseudomonas</taxon>
    </lineage>
</organism>
<dbReference type="STRING" id="1931241.BVH74_01365"/>
<dbReference type="Gene3D" id="3.40.630.30">
    <property type="match status" value="1"/>
</dbReference>
<accession>A0A1V0B0R2</accession>
<dbReference type="KEGG" id="ppha:BVH74_01365"/>
<evidence type="ECO:0000313" key="5">
    <source>
        <dbReference type="Proteomes" id="UP000243488"/>
    </source>
</evidence>
<dbReference type="Proteomes" id="UP000243488">
    <property type="component" value="Chromosome"/>
</dbReference>
<evidence type="ECO:0000256" key="2">
    <source>
        <dbReference type="ARBA" id="ARBA00023315"/>
    </source>
</evidence>
<keyword evidence="2" id="KW-0012">Acyltransferase</keyword>
<dbReference type="PANTHER" id="PTHR43877">
    <property type="entry name" value="AMINOALKYLPHOSPHONATE N-ACETYLTRANSFERASE-RELATED-RELATED"/>
    <property type="match status" value="1"/>
</dbReference>
<name>A0A1V0B0R2_9GAMM</name>
<dbReference type="PANTHER" id="PTHR43877:SF2">
    <property type="entry name" value="AMINOALKYLPHOSPHONATE N-ACETYLTRANSFERASE-RELATED"/>
    <property type="match status" value="1"/>
</dbReference>
<sequence length="160" mass="17385">MTLTLSQANYHDPDDAQAIVGLLDAYARDPMGGGEPLAESVKASLVGKLAGLPHAFSVLARVDGQPAGLVNCFEGFSTFVAQPLINIHDVVVLPEFRGQGLSQQLLEEVERIARERGCCKLTLEVLEGNRVAQAAYRKLGYAGYELDPQMGRAMFWQKPL</sequence>
<evidence type="ECO:0000313" key="4">
    <source>
        <dbReference type="EMBL" id="AQZ93495.1"/>
    </source>
</evidence>
<dbReference type="GO" id="GO:0016747">
    <property type="term" value="F:acyltransferase activity, transferring groups other than amino-acyl groups"/>
    <property type="evidence" value="ECO:0007669"/>
    <property type="project" value="InterPro"/>
</dbReference>
<gene>
    <name evidence="4" type="ORF">BVH74_01365</name>
</gene>
<evidence type="ECO:0000259" key="3">
    <source>
        <dbReference type="PROSITE" id="PS51186"/>
    </source>
</evidence>
<reference evidence="4 5" key="1">
    <citation type="submission" date="2017-03" db="EMBL/GenBank/DDBJ databases">
        <title>Complete genome sequence of the novel DNRA strain Pseudomonas sp. S-6-2 isolated from Chinese polluted river sediment. Journal of Biotechnology.</title>
        <authorList>
            <person name="Li J."/>
            <person name="Xiang F."/>
            <person name="Wang L."/>
            <person name="Xi L."/>
            <person name="Liu J."/>
        </authorList>
    </citation>
    <scope>NUCLEOTIDE SEQUENCE [LARGE SCALE GENOMIC DNA]</scope>
    <source>
        <strain evidence="4 5">S-6-2</strain>
    </source>
</reference>
<dbReference type="RefSeq" id="WP_080048353.1">
    <property type="nucleotide sequence ID" value="NZ_CP020100.1"/>
</dbReference>
<proteinExistence type="predicted"/>
<dbReference type="Pfam" id="PF00583">
    <property type="entry name" value="Acetyltransf_1"/>
    <property type="match status" value="1"/>
</dbReference>
<dbReference type="EMBL" id="CP020100">
    <property type="protein sequence ID" value="AQZ93495.1"/>
    <property type="molecule type" value="Genomic_DNA"/>
</dbReference>